<reference evidence="3 4" key="1">
    <citation type="submission" date="2022-08" db="EMBL/GenBank/DDBJ databases">
        <title>Bacterial and archaeal communities from various locations to study Microbial Dark Matter (Phase II).</title>
        <authorList>
            <person name="Stepanauskas R."/>
        </authorList>
    </citation>
    <scope>NUCLEOTIDE SEQUENCE [LARGE SCALE GENOMIC DNA]</scope>
    <source>
        <strain evidence="3 4">PD1</strain>
    </source>
</reference>
<keyword evidence="2" id="KW-1133">Transmembrane helix</keyword>
<feature type="transmembrane region" description="Helical" evidence="2">
    <location>
        <begin position="63"/>
        <end position="83"/>
    </location>
</feature>
<proteinExistence type="inferred from homology"/>
<protein>
    <submittedName>
        <fullName evidence="3">YggT family protein</fullName>
    </submittedName>
</protein>
<dbReference type="PANTHER" id="PTHR33219:SF14">
    <property type="entry name" value="PROTEIN COFACTOR ASSEMBLY OF COMPLEX C SUBUNIT B CCB3, CHLOROPLASTIC-RELATED"/>
    <property type="match status" value="1"/>
</dbReference>
<organism evidence="3 4">
    <name type="scientific">Candidatus Fervidibacter sacchari</name>
    <dbReference type="NCBI Taxonomy" id="1448929"/>
    <lineage>
        <taxon>Bacteria</taxon>
        <taxon>Candidatus Fervidibacterota</taxon>
        <taxon>Candidatus Fervidibacter</taxon>
    </lineage>
</organism>
<dbReference type="PANTHER" id="PTHR33219">
    <property type="entry name" value="YLMG HOMOLOG PROTEIN 2, CHLOROPLASTIC"/>
    <property type="match status" value="1"/>
</dbReference>
<keyword evidence="2" id="KW-0812">Transmembrane</keyword>
<evidence type="ECO:0000313" key="3">
    <source>
        <dbReference type="EMBL" id="MCS3920986.1"/>
    </source>
</evidence>
<accession>A0ABT2ESQ1</accession>
<dbReference type="Pfam" id="PF02325">
    <property type="entry name" value="CCB3_YggT"/>
    <property type="match status" value="1"/>
</dbReference>
<gene>
    <name evidence="3" type="ORF">M2350_003427</name>
</gene>
<keyword evidence="2" id="KW-0472">Membrane</keyword>
<evidence type="ECO:0000256" key="2">
    <source>
        <dbReference type="SAM" id="Phobius"/>
    </source>
</evidence>
<sequence>MLDRLVWLAFDLFLLLMLVRCVISWFRPSHYHPIVRWVENTTDPILEPIRRIIPPWKTAGLDFSPAIAIFLAWVLASVLAGILP</sequence>
<comment type="caution">
    <text evidence="3">The sequence shown here is derived from an EMBL/GenBank/DDBJ whole genome shotgun (WGS) entry which is preliminary data.</text>
</comment>
<dbReference type="EMBL" id="JANUCP010000008">
    <property type="protein sequence ID" value="MCS3920986.1"/>
    <property type="molecule type" value="Genomic_DNA"/>
</dbReference>
<dbReference type="RefSeq" id="WP_259101618.1">
    <property type="nucleotide sequence ID" value="NZ_CP130454.1"/>
</dbReference>
<name>A0ABT2ESQ1_9BACT</name>
<comment type="similarity">
    <text evidence="1">Belongs to the YggT family.</text>
</comment>
<evidence type="ECO:0000313" key="4">
    <source>
        <dbReference type="Proteomes" id="UP001204798"/>
    </source>
</evidence>
<keyword evidence="4" id="KW-1185">Reference proteome</keyword>
<dbReference type="Proteomes" id="UP001204798">
    <property type="component" value="Unassembled WGS sequence"/>
</dbReference>
<dbReference type="InterPro" id="IPR003425">
    <property type="entry name" value="CCB3/YggT"/>
</dbReference>
<evidence type="ECO:0000256" key="1">
    <source>
        <dbReference type="ARBA" id="ARBA00010894"/>
    </source>
</evidence>